<protein>
    <submittedName>
        <fullName evidence="1">Uncharacterized protein</fullName>
    </submittedName>
</protein>
<sequence>MSELWIQNTLSHIHNMRSHGPISMGRLALKEKGMSHLLDTVGVDCGLWLKDAYWLCFLSALWHLTHFVCNEVMDSIQRLNSALDQADSLCCS</sequence>
<keyword evidence="2" id="KW-1185">Reference proteome</keyword>
<dbReference type="EMBL" id="SRMA01026779">
    <property type="protein sequence ID" value="TRY69780.1"/>
    <property type="molecule type" value="Genomic_DNA"/>
</dbReference>
<organism evidence="1 2">
    <name type="scientific">Danionella cerebrum</name>
    <dbReference type="NCBI Taxonomy" id="2873325"/>
    <lineage>
        <taxon>Eukaryota</taxon>
        <taxon>Metazoa</taxon>
        <taxon>Chordata</taxon>
        <taxon>Craniata</taxon>
        <taxon>Vertebrata</taxon>
        <taxon>Euteleostomi</taxon>
        <taxon>Actinopterygii</taxon>
        <taxon>Neopterygii</taxon>
        <taxon>Teleostei</taxon>
        <taxon>Ostariophysi</taxon>
        <taxon>Cypriniformes</taxon>
        <taxon>Danionidae</taxon>
        <taxon>Danioninae</taxon>
        <taxon>Danionella</taxon>
    </lineage>
</organism>
<dbReference type="Proteomes" id="UP000316079">
    <property type="component" value="Unassembled WGS sequence"/>
</dbReference>
<dbReference type="AlphaFoldDB" id="A0A553NWH1"/>
<proteinExistence type="predicted"/>
<comment type="caution">
    <text evidence="1">The sequence shown here is derived from an EMBL/GenBank/DDBJ whole genome shotgun (WGS) entry which is preliminary data.</text>
</comment>
<evidence type="ECO:0000313" key="1">
    <source>
        <dbReference type="EMBL" id="TRY69780.1"/>
    </source>
</evidence>
<name>A0A553NWH1_9TELE</name>
<reference evidence="1 2" key="1">
    <citation type="journal article" date="2019" name="Sci. Data">
        <title>Hybrid genome assembly and annotation of Danionella translucida.</title>
        <authorList>
            <person name="Kadobianskyi M."/>
            <person name="Schulze L."/>
            <person name="Schuelke M."/>
            <person name="Judkewitz B."/>
        </authorList>
    </citation>
    <scope>NUCLEOTIDE SEQUENCE [LARGE SCALE GENOMIC DNA]</scope>
    <source>
        <strain evidence="1 2">Bolton</strain>
    </source>
</reference>
<gene>
    <name evidence="1" type="ORF">DNTS_006010</name>
</gene>
<accession>A0A553NWH1</accession>
<evidence type="ECO:0000313" key="2">
    <source>
        <dbReference type="Proteomes" id="UP000316079"/>
    </source>
</evidence>